<dbReference type="InterPro" id="IPR029064">
    <property type="entry name" value="Ribosomal_eL30-like_sf"/>
</dbReference>
<evidence type="ECO:0000313" key="4">
    <source>
        <dbReference type="EMBL" id="GGI09664.1"/>
    </source>
</evidence>
<keyword evidence="1 4" id="KW-0489">Methyltransferase</keyword>
<evidence type="ECO:0000256" key="2">
    <source>
        <dbReference type="ARBA" id="ARBA00022679"/>
    </source>
</evidence>
<dbReference type="GO" id="GO:0008173">
    <property type="term" value="F:RNA methyltransferase activity"/>
    <property type="evidence" value="ECO:0007669"/>
    <property type="project" value="InterPro"/>
</dbReference>
<feature type="domain" description="tRNA/rRNA methyltransferase SpoU type" evidence="3">
    <location>
        <begin position="120"/>
        <end position="262"/>
    </location>
</feature>
<accession>A0A8J3ABJ4</accession>
<dbReference type="InterPro" id="IPR029026">
    <property type="entry name" value="tRNA_m1G_MTases_N"/>
</dbReference>
<dbReference type="Gene3D" id="3.30.1330.30">
    <property type="match status" value="1"/>
</dbReference>
<dbReference type="InterPro" id="IPR001537">
    <property type="entry name" value="SpoU_MeTrfase"/>
</dbReference>
<dbReference type="CDD" id="cd18095">
    <property type="entry name" value="SpoU-like_rRNA-MTase"/>
    <property type="match status" value="1"/>
</dbReference>
<comment type="caution">
    <text evidence="4">The sequence shown here is derived from an EMBL/GenBank/DDBJ whole genome shotgun (WGS) entry which is preliminary data.</text>
</comment>
<dbReference type="OrthoDB" id="3190829at2"/>
<dbReference type="InterPro" id="IPR051259">
    <property type="entry name" value="rRNA_Methyltransferase"/>
</dbReference>
<organism evidence="4 5">
    <name type="scientific">Egicoccus halophilus</name>
    <dbReference type="NCBI Taxonomy" id="1670830"/>
    <lineage>
        <taxon>Bacteria</taxon>
        <taxon>Bacillati</taxon>
        <taxon>Actinomycetota</taxon>
        <taxon>Nitriliruptoria</taxon>
        <taxon>Egicoccales</taxon>
        <taxon>Egicoccaceae</taxon>
        <taxon>Egicoccus</taxon>
    </lineage>
</organism>
<keyword evidence="2" id="KW-0808">Transferase</keyword>
<dbReference type="AlphaFoldDB" id="A0A8J3ABJ4"/>
<dbReference type="RefSeq" id="WP_130649230.1">
    <property type="nucleotide sequence ID" value="NZ_BMHA01000017.1"/>
</dbReference>
<name>A0A8J3ABJ4_9ACTN</name>
<dbReference type="GO" id="GO:0032259">
    <property type="term" value="P:methylation"/>
    <property type="evidence" value="ECO:0007669"/>
    <property type="project" value="UniProtKB-KW"/>
</dbReference>
<dbReference type="Proteomes" id="UP000650511">
    <property type="component" value="Unassembled WGS sequence"/>
</dbReference>
<evidence type="ECO:0000256" key="1">
    <source>
        <dbReference type="ARBA" id="ARBA00022603"/>
    </source>
</evidence>
<evidence type="ECO:0000259" key="3">
    <source>
        <dbReference type="Pfam" id="PF00588"/>
    </source>
</evidence>
<dbReference type="Pfam" id="PF00588">
    <property type="entry name" value="SpoU_methylase"/>
    <property type="match status" value="1"/>
</dbReference>
<evidence type="ECO:0000313" key="5">
    <source>
        <dbReference type="Proteomes" id="UP000650511"/>
    </source>
</evidence>
<protein>
    <submittedName>
        <fullName evidence="4">rRNA methyltransferase</fullName>
    </submittedName>
</protein>
<dbReference type="Gene3D" id="3.40.1280.10">
    <property type="match status" value="1"/>
</dbReference>
<sequence length="278" mass="29207">MTLVRIDDPRDERLADYAALNDPALRKRYEHRLGVFIAEGPNVVGELLRSAYPTRSVLVVEEQLAAMRAPLAAHPDLPVYVVARDLLYELVRFKLHQGVLGCGGRQPAVPLAQVLSSADTVLVLEGLNDHENLGTLFRSARGLGADAVLLAPGCADPLYRRSVRVSMGHVLHVPFARVDALETSLPQLHAAGFATVALTPRPDAVDLATMARPAARVALLLGAEGPGLSAGAIGGASRAARIAMHDGVDSLNVAAAGAIALHALGSRPPDPRAPSEPA</sequence>
<dbReference type="GO" id="GO:0006396">
    <property type="term" value="P:RNA processing"/>
    <property type="evidence" value="ECO:0007669"/>
    <property type="project" value="InterPro"/>
</dbReference>
<dbReference type="SUPFAM" id="SSF55315">
    <property type="entry name" value="L30e-like"/>
    <property type="match status" value="1"/>
</dbReference>
<reference evidence="4" key="2">
    <citation type="submission" date="2020-09" db="EMBL/GenBank/DDBJ databases">
        <authorList>
            <person name="Sun Q."/>
            <person name="Zhou Y."/>
        </authorList>
    </citation>
    <scope>NUCLEOTIDE SEQUENCE</scope>
    <source>
        <strain evidence="4">CGMCC 1.14988</strain>
    </source>
</reference>
<proteinExistence type="predicted"/>
<dbReference type="PANTHER" id="PTHR43191:SF12">
    <property type="entry name" value="RRNA METHYLASE"/>
    <property type="match status" value="1"/>
</dbReference>
<dbReference type="EMBL" id="BMHA01000017">
    <property type="protein sequence ID" value="GGI09664.1"/>
    <property type="molecule type" value="Genomic_DNA"/>
</dbReference>
<gene>
    <name evidence="4" type="ORF">GCM10011354_35200</name>
</gene>
<reference evidence="4" key="1">
    <citation type="journal article" date="2014" name="Int. J. Syst. Evol. Microbiol.">
        <title>Complete genome sequence of Corynebacterium casei LMG S-19264T (=DSM 44701T), isolated from a smear-ripened cheese.</title>
        <authorList>
            <consortium name="US DOE Joint Genome Institute (JGI-PGF)"/>
            <person name="Walter F."/>
            <person name="Albersmeier A."/>
            <person name="Kalinowski J."/>
            <person name="Ruckert C."/>
        </authorList>
    </citation>
    <scope>NUCLEOTIDE SEQUENCE</scope>
    <source>
        <strain evidence="4">CGMCC 1.14988</strain>
    </source>
</reference>
<dbReference type="InterPro" id="IPR029028">
    <property type="entry name" value="Alpha/beta_knot_MTases"/>
</dbReference>
<dbReference type="SUPFAM" id="SSF75217">
    <property type="entry name" value="alpha/beta knot"/>
    <property type="match status" value="1"/>
</dbReference>
<keyword evidence="5" id="KW-1185">Reference proteome</keyword>
<dbReference type="GO" id="GO:0003723">
    <property type="term" value="F:RNA binding"/>
    <property type="evidence" value="ECO:0007669"/>
    <property type="project" value="InterPro"/>
</dbReference>
<dbReference type="PANTHER" id="PTHR43191">
    <property type="entry name" value="RRNA METHYLTRANSFERASE 3"/>
    <property type="match status" value="1"/>
</dbReference>